<sequence length="540" mass="58529">MHLDKILFAVTLGLLAHAFIGYFPYPYGDDFAYAPLADYRADPTLFARDEQLQLFANHAKAYNWVHALGTATFGVEPVFRIAIWMLAAGVAIALYALLAALGAPFFVLPAVLGLGVVVQIDGMGRADFGGLISHFFHHHNVALALSLAAIAAAFWRRPWLAGVLLGLAVFGQPMTAFHGAIVAGLGALLRHPPDAFKMAVAAMIAALPAALPILPSILSGPEGEITIDLIQDAYRFRTPHHYDPSWFSVGLATLYLLAGLAGTVHFWYEDRALARCALGAMIGFAILHLVTIIVYKLQVSQWVGFYILDANRSSSLLFALGPALALAGMWRAPNPPLLWISGTVLIVALTLNATIGGLLFLVLTVLMWRLADSVRLRSVLAIALVTALVVLFPAKPFPPAVPEPTRVALERIKQETPRDALFIIPIGMMEFRLLAQRSAYVDFKLFSVAQPDQATLTRERIDDVGQLSPENQGLEGWPAAIQFGEEQRLAATCDGMVRLLTDVEADYFVRYVAPGETPPVCADLANSISSETVAVYGPLR</sequence>
<feature type="transmembrane region" description="Helical" evidence="1">
    <location>
        <begin position="316"/>
        <end position="332"/>
    </location>
</feature>
<evidence type="ECO:0000313" key="4">
    <source>
        <dbReference type="Proteomes" id="UP001364156"/>
    </source>
</evidence>
<feature type="transmembrane region" description="Helical" evidence="1">
    <location>
        <begin position="136"/>
        <end position="155"/>
    </location>
</feature>
<feature type="transmembrane region" description="Helical" evidence="1">
    <location>
        <begin position="378"/>
        <end position="394"/>
    </location>
</feature>
<feature type="transmembrane region" description="Helical" evidence="1">
    <location>
        <begin position="105"/>
        <end position="124"/>
    </location>
</feature>
<organism evidence="3 4">
    <name type="scientific">Roseovarius phycicola</name>
    <dbReference type="NCBI Taxonomy" id="3080976"/>
    <lineage>
        <taxon>Bacteria</taxon>
        <taxon>Pseudomonadati</taxon>
        <taxon>Pseudomonadota</taxon>
        <taxon>Alphaproteobacteria</taxon>
        <taxon>Rhodobacterales</taxon>
        <taxon>Roseobacteraceae</taxon>
        <taxon>Roseovarius</taxon>
    </lineage>
</organism>
<evidence type="ECO:0000256" key="1">
    <source>
        <dbReference type="SAM" id="Phobius"/>
    </source>
</evidence>
<gene>
    <name evidence="3" type="ORF">RZ517_11100</name>
</gene>
<protein>
    <submittedName>
        <fullName evidence="3">DUF6798 domain-containing protein</fullName>
    </submittedName>
</protein>
<dbReference type="EMBL" id="CP146069">
    <property type="protein sequence ID" value="WWR45352.1"/>
    <property type="molecule type" value="Genomic_DNA"/>
</dbReference>
<dbReference type="Pfam" id="PF20604">
    <property type="entry name" value="DUF6798"/>
    <property type="match status" value="1"/>
</dbReference>
<evidence type="ECO:0000259" key="2">
    <source>
        <dbReference type="Pfam" id="PF20604"/>
    </source>
</evidence>
<feature type="transmembrane region" description="Helical" evidence="1">
    <location>
        <begin position="78"/>
        <end position="98"/>
    </location>
</feature>
<reference evidence="3 4" key="1">
    <citation type="submission" date="2023-10" db="EMBL/GenBank/DDBJ databases">
        <title>Roseovarius strain S88 nov., isolated from a marine algae.</title>
        <authorList>
            <person name="Lee M.W."/>
            <person name="Lee J.K."/>
            <person name="Kim J.M."/>
            <person name="Choi D.G."/>
            <person name="Baek J.H."/>
            <person name="Bayburt H."/>
            <person name="Jung J.J."/>
            <person name="Han D.M."/>
            <person name="Jeon C.O."/>
        </authorList>
    </citation>
    <scope>NUCLEOTIDE SEQUENCE [LARGE SCALE GENOMIC DNA]</scope>
    <source>
        <strain evidence="3 4">S88</strain>
    </source>
</reference>
<accession>A0ABZ2HDZ1</accession>
<feature type="transmembrane region" description="Helical" evidence="1">
    <location>
        <begin position="162"/>
        <end position="189"/>
    </location>
</feature>
<dbReference type="InterPro" id="IPR046477">
    <property type="entry name" value="DUF6798"/>
</dbReference>
<dbReference type="RefSeq" id="WP_338548296.1">
    <property type="nucleotide sequence ID" value="NZ_CP146069.1"/>
</dbReference>
<feature type="transmembrane region" description="Helical" evidence="1">
    <location>
        <begin position="245"/>
        <end position="266"/>
    </location>
</feature>
<feature type="transmembrane region" description="Helical" evidence="1">
    <location>
        <begin position="272"/>
        <end position="295"/>
    </location>
</feature>
<keyword evidence="1" id="KW-1133">Transmembrane helix</keyword>
<feature type="transmembrane region" description="Helical" evidence="1">
    <location>
        <begin position="338"/>
        <end position="366"/>
    </location>
</feature>
<evidence type="ECO:0000313" key="3">
    <source>
        <dbReference type="EMBL" id="WWR45352.1"/>
    </source>
</evidence>
<name>A0ABZ2HDZ1_9RHOB</name>
<keyword evidence="1" id="KW-0472">Membrane</keyword>
<feature type="domain" description="DUF6798" evidence="2">
    <location>
        <begin position="408"/>
        <end position="464"/>
    </location>
</feature>
<dbReference type="Proteomes" id="UP001364156">
    <property type="component" value="Chromosome"/>
</dbReference>
<keyword evidence="1" id="KW-0812">Transmembrane</keyword>
<keyword evidence="4" id="KW-1185">Reference proteome</keyword>
<proteinExistence type="predicted"/>
<feature type="transmembrane region" description="Helical" evidence="1">
    <location>
        <begin position="195"/>
        <end position="214"/>
    </location>
</feature>